<keyword evidence="2" id="KW-1133">Transmembrane helix</keyword>
<keyword evidence="2" id="KW-0812">Transmembrane</keyword>
<protein>
    <recommendedName>
        <fullName evidence="5">Tetratricopeptide repeat protein</fullName>
    </recommendedName>
</protein>
<dbReference type="RefSeq" id="WP_146401039.1">
    <property type="nucleotide sequence ID" value="NZ_SJPQ01000003.1"/>
</dbReference>
<proteinExistence type="predicted"/>
<evidence type="ECO:0000313" key="3">
    <source>
        <dbReference type="EMBL" id="TWT87152.1"/>
    </source>
</evidence>
<evidence type="ECO:0008006" key="5">
    <source>
        <dbReference type="Google" id="ProtNLM"/>
    </source>
</evidence>
<dbReference type="Gene3D" id="1.25.40.10">
    <property type="entry name" value="Tetratricopeptide repeat domain"/>
    <property type="match status" value="1"/>
</dbReference>
<feature type="region of interest" description="Disordered" evidence="1">
    <location>
        <begin position="1"/>
        <end position="29"/>
    </location>
</feature>
<feature type="compositionally biased region" description="Basic and acidic residues" evidence="1">
    <location>
        <begin position="1"/>
        <end position="16"/>
    </location>
</feature>
<name>A0A5C5ZIE5_9BACT</name>
<evidence type="ECO:0000256" key="2">
    <source>
        <dbReference type="SAM" id="Phobius"/>
    </source>
</evidence>
<organism evidence="3 4">
    <name type="scientific">Pseudobythopirellula maris</name>
    <dbReference type="NCBI Taxonomy" id="2527991"/>
    <lineage>
        <taxon>Bacteria</taxon>
        <taxon>Pseudomonadati</taxon>
        <taxon>Planctomycetota</taxon>
        <taxon>Planctomycetia</taxon>
        <taxon>Pirellulales</taxon>
        <taxon>Lacipirellulaceae</taxon>
        <taxon>Pseudobythopirellula</taxon>
    </lineage>
</organism>
<evidence type="ECO:0000256" key="1">
    <source>
        <dbReference type="SAM" id="MobiDB-lite"/>
    </source>
</evidence>
<dbReference type="OrthoDB" id="250113at2"/>
<accession>A0A5C5ZIE5</accession>
<dbReference type="SUPFAM" id="SSF48452">
    <property type="entry name" value="TPR-like"/>
    <property type="match status" value="2"/>
</dbReference>
<keyword evidence="4" id="KW-1185">Reference proteome</keyword>
<gene>
    <name evidence="3" type="ORF">Mal64_26870</name>
</gene>
<sequence>MADETHEYDASIRLEPIEPTPAAKPPRAAASLPASEGWAELEQRGGRQPWVYALVGLGVLLSVSVLGLVAMKIASYKPVDLSELEVAPIRSHSELRKESVRVFSEYEVAAGNAAMTETELTELSEVAALFTTYSEHIEAGETGRLVELIDYDRLMKRTLDHGGLNGWSTLEKNQFHRNLSSYADPVSLWTKLSVVGLVNPQPGGNTRVAYVLGTTSDGDQGEIRFWLYRSDEGWKIYDWERLDLCFSESRLNSAYCRHTGTPAITGFEKWVDLVDESDTLLEEGELEAAKEKLREAERQTPAPGLSDYQWLLTAYRWSALNESDDVLRCCDRIAKPDKIPGAHYQRMLHQQWSNPGAALESLIRYESTVGPTPDTIEQRAQLLSRMGREQEAVVQWRRLLKREPESIAALRKVLFALPQEDKTSFGDDLDRLEDPAKTASTLVAAAGYQDLAALRFLTDYLNRRTPGTPEALRAQAVVDEIAGDYDSAADLLRRAFVTEGDPDAQATSVVNFVRVMAENNQATDALGQISTEKAFEELLYRYDDGEIDITDEEYRKAIEEFGRRFPKNLDLVSRQISQLVDDERYAEAERLARAARERAQALAEGEDEQAETASYQADSLGYLLTRTMFEQGKTLEAYRAADDPAQGFLQLARLALADKRMDHVDWLLEAHRRDHPDDPALEFIRGEVAAQDERWPEAVAAFRRGFEASGETGDLWQWNWRMLTLCVEAGDWESYLATQENKDQALENYADELIERKAWGEFNKMITQQRQGSSYDARLDLLEAEAAWARNRRDDFPSYAFSAVNSDELDLSAYQREDLLERALAAQLSTNQPNKARGWISVVEDSTHRKQLELMLHASSGQPAKALSQIQDLISEGGNATEYYWNDYFGRLFVGGAFRELHEEHPVEAPYRLVQLQAAVLMDRPIELQREKVAAAANRLNPFASTAPLRFAGSTENAFLVRMVDVNLWVACGSGTFRPGWETDSDSLEVEKALDESSAWLAVGTASWQSPDHEKGLEAARHLIAELAPDDTRAWCVPGEYSGGFVAFPAEPESITLWRSTGETAPLKDRAVALVNNTPSDQIAANRRFNQLLRKAAHRFEETPGTRLEVWGVFSGDPPLDPLVINVTSVERTSGSLRFDGTLGRSSTLVEELRSDTPMRIEQYETHAFRVNGGKVFVRP</sequence>
<comment type="caution">
    <text evidence="3">The sequence shown here is derived from an EMBL/GenBank/DDBJ whole genome shotgun (WGS) entry which is preliminary data.</text>
</comment>
<keyword evidence="2" id="KW-0472">Membrane</keyword>
<dbReference type="InterPro" id="IPR011990">
    <property type="entry name" value="TPR-like_helical_dom_sf"/>
</dbReference>
<dbReference type="EMBL" id="SJPQ01000003">
    <property type="protein sequence ID" value="TWT87152.1"/>
    <property type="molecule type" value="Genomic_DNA"/>
</dbReference>
<reference evidence="3 4" key="1">
    <citation type="submission" date="2019-02" db="EMBL/GenBank/DDBJ databases">
        <title>Deep-cultivation of Planctomycetes and their phenomic and genomic characterization uncovers novel biology.</title>
        <authorList>
            <person name="Wiegand S."/>
            <person name="Jogler M."/>
            <person name="Boedeker C."/>
            <person name="Pinto D."/>
            <person name="Vollmers J."/>
            <person name="Rivas-Marin E."/>
            <person name="Kohn T."/>
            <person name="Peeters S.H."/>
            <person name="Heuer A."/>
            <person name="Rast P."/>
            <person name="Oberbeckmann S."/>
            <person name="Bunk B."/>
            <person name="Jeske O."/>
            <person name="Meyerdierks A."/>
            <person name="Storesund J.E."/>
            <person name="Kallscheuer N."/>
            <person name="Luecker S."/>
            <person name="Lage O.M."/>
            <person name="Pohl T."/>
            <person name="Merkel B.J."/>
            <person name="Hornburger P."/>
            <person name="Mueller R.-W."/>
            <person name="Bruemmer F."/>
            <person name="Labrenz M."/>
            <person name="Spormann A.M."/>
            <person name="Op Den Camp H."/>
            <person name="Overmann J."/>
            <person name="Amann R."/>
            <person name="Jetten M.S.M."/>
            <person name="Mascher T."/>
            <person name="Medema M.H."/>
            <person name="Devos D.P."/>
            <person name="Kaster A.-K."/>
            <person name="Ovreas L."/>
            <person name="Rohde M."/>
            <person name="Galperin M.Y."/>
            <person name="Jogler C."/>
        </authorList>
    </citation>
    <scope>NUCLEOTIDE SEQUENCE [LARGE SCALE GENOMIC DNA]</scope>
    <source>
        <strain evidence="3 4">Mal64</strain>
    </source>
</reference>
<dbReference type="Proteomes" id="UP000315440">
    <property type="component" value="Unassembled WGS sequence"/>
</dbReference>
<dbReference type="AlphaFoldDB" id="A0A5C5ZIE5"/>
<evidence type="ECO:0000313" key="4">
    <source>
        <dbReference type="Proteomes" id="UP000315440"/>
    </source>
</evidence>
<feature type="transmembrane region" description="Helical" evidence="2">
    <location>
        <begin position="50"/>
        <end position="71"/>
    </location>
</feature>